<evidence type="ECO:0000313" key="7">
    <source>
        <dbReference type="Proteomes" id="UP000812966"/>
    </source>
</evidence>
<keyword evidence="7" id="KW-1185">Reference proteome</keyword>
<dbReference type="Proteomes" id="UP000812966">
    <property type="component" value="Unassembled WGS sequence"/>
</dbReference>
<keyword evidence="2" id="KW-0539">Nucleus</keyword>
<dbReference type="GO" id="GO:0005634">
    <property type="term" value="C:nucleus"/>
    <property type="evidence" value="ECO:0007669"/>
    <property type="project" value="UniProtKB-SubCell"/>
</dbReference>
<dbReference type="GO" id="GO:0000981">
    <property type="term" value="F:DNA-binding transcription factor activity, RNA polymerase II-specific"/>
    <property type="evidence" value="ECO:0007669"/>
    <property type="project" value="InterPro"/>
</dbReference>
<keyword evidence="4" id="KW-0472">Membrane</keyword>
<evidence type="ECO:0000256" key="4">
    <source>
        <dbReference type="SAM" id="Phobius"/>
    </source>
</evidence>
<evidence type="ECO:0000256" key="1">
    <source>
        <dbReference type="ARBA" id="ARBA00004123"/>
    </source>
</evidence>
<feature type="transmembrane region" description="Helical" evidence="4">
    <location>
        <begin position="660"/>
        <end position="681"/>
    </location>
</feature>
<evidence type="ECO:0000256" key="3">
    <source>
        <dbReference type="SAM" id="MobiDB-lite"/>
    </source>
</evidence>
<feature type="domain" description="Zn(2)-C6 fungal-type" evidence="5">
    <location>
        <begin position="10"/>
        <end position="42"/>
    </location>
</feature>
<protein>
    <recommendedName>
        <fullName evidence="5">Zn(2)-C6 fungal-type domain-containing protein</fullName>
    </recommendedName>
</protein>
<dbReference type="OrthoDB" id="2591893at2759"/>
<keyword evidence="4" id="KW-0812">Transmembrane</keyword>
<dbReference type="SUPFAM" id="SSF57701">
    <property type="entry name" value="Zn2/Cys6 DNA-binding domain"/>
    <property type="match status" value="1"/>
</dbReference>
<reference evidence="6" key="1">
    <citation type="submission" date="2020-04" db="EMBL/GenBank/DDBJ databases">
        <title>Analysis of mating type loci in Filobasidium floriforme.</title>
        <authorList>
            <person name="Nowrousian M."/>
        </authorList>
    </citation>
    <scope>NUCLEOTIDE SEQUENCE</scope>
    <source>
        <strain evidence="6">CBS 6242</strain>
    </source>
</reference>
<organism evidence="6 7">
    <name type="scientific">Filobasidium floriforme</name>
    <dbReference type="NCBI Taxonomy" id="5210"/>
    <lineage>
        <taxon>Eukaryota</taxon>
        <taxon>Fungi</taxon>
        <taxon>Dikarya</taxon>
        <taxon>Basidiomycota</taxon>
        <taxon>Agaricomycotina</taxon>
        <taxon>Tremellomycetes</taxon>
        <taxon>Filobasidiales</taxon>
        <taxon>Filobasidiaceae</taxon>
        <taxon>Filobasidium</taxon>
    </lineage>
</organism>
<name>A0A8K0JLP2_9TREE</name>
<dbReference type="AlphaFoldDB" id="A0A8K0JLP2"/>
<evidence type="ECO:0000313" key="6">
    <source>
        <dbReference type="EMBL" id="KAG7532229.1"/>
    </source>
</evidence>
<evidence type="ECO:0000259" key="5">
    <source>
        <dbReference type="PROSITE" id="PS50048"/>
    </source>
</evidence>
<dbReference type="InterPro" id="IPR036864">
    <property type="entry name" value="Zn2-C6_fun-type_DNA-bd_sf"/>
</dbReference>
<keyword evidence="4" id="KW-1133">Transmembrane helix</keyword>
<dbReference type="PROSITE" id="PS00463">
    <property type="entry name" value="ZN2_CY6_FUNGAL_1"/>
    <property type="match status" value="1"/>
</dbReference>
<comment type="subcellular location">
    <subcellularLocation>
        <location evidence="1">Nucleus</location>
    </subcellularLocation>
</comment>
<dbReference type="Pfam" id="PF11951">
    <property type="entry name" value="Fungal_trans_2"/>
    <property type="match status" value="1"/>
</dbReference>
<comment type="caution">
    <text evidence="6">The sequence shown here is derived from an EMBL/GenBank/DDBJ whole genome shotgun (WGS) entry which is preliminary data.</text>
</comment>
<accession>A0A8K0JLP2</accession>
<proteinExistence type="predicted"/>
<dbReference type="Pfam" id="PF00172">
    <property type="entry name" value="Zn_clus"/>
    <property type="match status" value="1"/>
</dbReference>
<dbReference type="PANTHER" id="PTHR37534:SF20">
    <property type="entry name" value="PRO1A C6 ZINK-FINGER PROTEIN"/>
    <property type="match status" value="1"/>
</dbReference>
<dbReference type="Gene3D" id="4.10.240.10">
    <property type="entry name" value="Zn(2)-C6 fungal-type DNA-binding domain"/>
    <property type="match status" value="1"/>
</dbReference>
<feature type="compositionally biased region" description="Low complexity" evidence="3">
    <location>
        <begin position="77"/>
        <end position="92"/>
    </location>
</feature>
<gene>
    <name evidence="6" type="ORF">FFLO_03697</name>
</gene>
<dbReference type="PANTHER" id="PTHR37534">
    <property type="entry name" value="TRANSCRIPTIONAL ACTIVATOR PROTEIN UGA3"/>
    <property type="match status" value="1"/>
</dbReference>
<dbReference type="GO" id="GO:0008270">
    <property type="term" value="F:zinc ion binding"/>
    <property type="evidence" value="ECO:0007669"/>
    <property type="project" value="InterPro"/>
</dbReference>
<dbReference type="EMBL" id="JABELV010000070">
    <property type="protein sequence ID" value="KAG7532229.1"/>
    <property type="molecule type" value="Genomic_DNA"/>
</dbReference>
<dbReference type="CDD" id="cd00067">
    <property type="entry name" value="GAL4"/>
    <property type="match status" value="1"/>
</dbReference>
<dbReference type="InterPro" id="IPR021858">
    <property type="entry name" value="Fun_TF"/>
</dbReference>
<feature type="region of interest" description="Disordered" evidence="3">
    <location>
        <begin position="70"/>
        <end position="193"/>
    </location>
</feature>
<dbReference type="InterPro" id="IPR001138">
    <property type="entry name" value="Zn2Cys6_DnaBD"/>
</dbReference>
<sequence length="747" mass="83039">MSDIIAPKLPCQPCRTSRTRCDRLSPTCTRCQTRGLGSTCRYVTTLPHGRTRQSHVRSQHRPCEGCKKRHVRCHHPQQQQQQQQQHGSRSGSSSGGGVDTARDPRNHQLVGITVDGNNPFGDGRARAGVTYSGPRNRRLEHGDNDNDNENETSPFRPFDNVNVAVHGSSTPETAASASASAVEEDRNHPDPSLNLSIGAGIGMHDKNNNNVNWFDEIMMRGILPTGGDPTFKGASSSANGRGTMDMSMSTNMNKDKDMGTIKFRQTPTQGTGTVPIATIALASASASASEEEPRSILYRSVNELEPFFESVEQLHHFKHFTHQTSLGLISTPCPPHLNPWLTDFAQLALVHPHGTSALADTLRVAISSLVSVDIGSRLQSSFGPKDAGGTCSDRQHQHQHQHQHHHHCNAVLELAAVQRKRALRALDKTKCLPTDSLDLTLFIGACLALSTRDRLAGDDDWESVLHPARRTIAQAGGPAICTMDRTDRYRTFVIEQIACTDMLCTDFTHQQSGIVTQDSSWLKRAKLADGKQHDDVELIWGMSRPVMTLYHDNIRVWSLKRDLMHLEALRRASVTLTTLETAIYDDTRRAMKIAAEGLLGKIARMRQETQVSQNLPRVTLGNMAFLATYETVIHAEILGNWHIAEIQHSVDAIMELITEAMSMGMFIGLLVPLVWAALLCFDRKRRQRSLRILLLLEPYHHCEMKIVIHIVETIWALIDKDMDEAIIVLAGSGETYLRRIGGWIQMF</sequence>
<dbReference type="PROSITE" id="PS50048">
    <property type="entry name" value="ZN2_CY6_FUNGAL_2"/>
    <property type="match status" value="1"/>
</dbReference>
<evidence type="ECO:0000256" key="2">
    <source>
        <dbReference type="ARBA" id="ARBA00023242"/>
    </source>
</evidence>